<dbReference type="GO" id="GO:0003677">
    <property type="term" value="F:DNA binding"/>
    <property type="evidence" value="ECO:0007669"/>
    <property type="project" value="UniProtKB-KW"/>
</dbReference>
<feature type="compositionally biased region" description="Basic and acidic residues" evidence="4">
    <location>
        <begin position="227"/>
        <end position="236"/>
    </location>
</feature>
<dbReference type="HOGENOM" id="CLU_046871_1_1_1"/>
<dbReference type="AlphaFoldDB" id="W3WRI9"/>
<accession>W3WRI9</accession>
<dbReference type="CDD" id="cd11398">
    <property type="entry name" value="bHLHzip_scCBP1"/>
    <property type="match status" value="1"/>
</dbReference>
<evidence type="ECO:0000256" key="1">
    <source>
        <dbReference type="ARBA" id="ARBA00023125"/>
    </source>
</evidence>
<dbReference type="OrthoDB" id="71302at2759"/>
<evidence type="ECO:0000313" key="6">
    <source>
        <dbReference type="EMBL" id="ETS76459.1"/>
    </source>
</evidence>
<dbReference type="InParanoid" id="W3WRI9"/>
<dbReference type="Gene3D" id="4.10.280.10">
    <property type="entry name" value="Helix-loop-helix DNA-binding domain"/>
    <property type="match status" value="1"/>
</dbReference>
<dbReference type="FunCoup" id="W3WRI9">
    <property type="interactions" value="2772"/>
</dbReference>
<feature type="compositionally biased region" description="Low complexity" evidence="4">
    <location>
        <begin position="81"/>
        <end position="100"/>
    </location>
</feature>
<dbReference type="PROSITE" id="PS50888">
    <property type="entry name" value="BHLH"/>
    <property type="match status" value="1"/>
</dbReference>
<feature type="coiled-coil region" evidence="3">
    <location>
        <begin position="286"/>
        <end position="320"/>
    </location>
</feature>
<evidence type="ECO:0000256" key="2">
    <source>
        <dbReference type="ARBA" id="ARBA00023242"/>
    </source>
</evidence>
<reference evidence="7" key="1">
    <citation type="journal article" date="2015" name="BMC Genomics">
        <title>Genomic and transcriptomic analysis of the endophytic fungus Pestalotiopsis fici reveals its lifestyle and high potential for synthesis of natural products.</title>
        <authorList>
            <person name="Wang X."/>
            <person name="Zhang X."/>
            <person name="Liu L."/>
            <person name="Xiang M."/>
            <person name="Wang W."/>
            <person name="Sun X."/>
            <person name="Che Y."/>
            <person name="Guo L."/>
            <person name="Liu G."/>
            <person name="Guo L."/>
            <person name="Wang C."/>
            <person name="Yin W.B."/>
            <person name="Stadler M."/>
            <person name="Zhang X."/>
            <person name="Liu X."/>
        </authorList>
    </citation>
    <scope>NUCLEOTIDE SEQUENCE [LARGE SCALE GENOMIC DNA]</scope>
    <source>
        <strain evidence="7">W106-1 / CGMCC3.15140</strain>
    </source>
</reference>
<dbReference type="PANTHER" id="PTHR47787">
    <property type="entry name" value="CENTROMERE-BINDING PROTEIN 1"/>
    <property type="match status" value="1"/>
</dbReference>
<dbReference type="GO" id="GO:0046983">
    <property type="term" value="F:protein dimerization activity"/>
    <property type="evidence" value="ECO:0007669"/>
    <property type="project" value="InterPro"/>
</dbReference>
<dbReference type="PANTHER" id="PTHR47787:SF1">
    <property type="entry name" value="CENTROMERE-BINDING PROTEIN 1"/>
    <property type="match status" value="1"/>
</dbReference>
<name>W3WRI9_PESFW</name>
<dbReference type="GO" id="GO:0003700">
    <property type="term" value="F:DNA-binding transcription factor activity"/>
    <property type="evidence" value="ECO:0007669"/>
    <property type="project" value="InterPro"/>
</dbReference>
<organism evidence="6 7">
    <name type="scientific">Pestalotiopsis fici (strain W106-1 / CGMCC3.15140)</name>
    <dbReference type="NCBI Taxonomy" id="1229662"/>
    <lineage>
        <taxon>Eukaryota</taxon>
        <taxon>Fungi</taxon>
        <taxon>Dikarya</taxon>
        <taxon>Ascomycota</taxon>
        <taxon>Pezizomycotina</taxon>
        <taxon>Sordariomycetes</taxon>
        <taxon>Xylariomycetidae</taxon>
        <taxon>Amphisphaeriales</taxon>
        <taxon>Sporocadaceae</taxon>
        <taxon>Pestalotiopsis</taxon>
    </lineage>
</organism>
<dbReference type="InterPro" id="IPR047206">
    <property type="entry name" value="bHLHzip_scCBP1-like"/>
</dbReference>
<sequence>MESASYPHSEVANLEQLADPRYLAAMAEAVTQEQSEYAAPSSSSPSRRKRSAPDSSPAESRRAKRGAPQATMSNHADVEAEASYVESAVEAAQAAAAASVNAADFTALQQATAVDHHESADPANASSTAAAALGSMYPTIHVPPTTEETFAAQAANENEHSSYGNSDMVPTDSLPDPSNQGPPQGPQPLGQNGLRSGAPVFQSPVQQPAGHRPAVGSEEWHKQRKDNHKEVERRRRETINEGINELAKIVPGCEKNKGSILQRAVSFITQLKENEAQNIEKWTLEKLLTEQAIQELSTSNDKLKQECERAYREVTAWKSLATSHGLNLNQNQNQSKDETSTSS</sequence>
<dbReference type="OMA" id="WKRVAQQ"/>
<feature type="region of interest" description="Disordered" evidence="4">
    <location>
        <begin position="157"/>
        <end position="236"/>
    </location>
</feature>
<evidence type="ECO:0000256" key="3">
    <source>
        <dbReference type="SAM" id="Coils"/>
    </source>
</evidence>
<evidence type="ECO:0000259" key="5">
    <source>
        <dbReference type="PROSITE" id="PS50888"/>
    </source>
</evidence>
<protein>
    <recommendedName>
        <fullName evidence="5">BHLH domain-containing protein</fullName>
    </recommendedName>
</protein>
<dbReference type="RefSeq" id="XP_007838618.1">
    <property type="nucleotide sequence ID" value="XM_007840427.1"/>
</dbReference>
<dbReference type="GeneID" id="19276859"/>
<dbReference type="eggNOG" id="KOG1318">
    <property type="taxonomic scope" value="Eukaryota"/>
</dbReference>
<dbReference type="STRING" id="1229662.W3WRI9"/>
<dbReference type="SMART" id="SM00353">
    <property type="entry name" value="HLH"/>
    <property type="match status" value="1"/>
</dbReference>
<evidence type="ECO:0000256" key="4">
    <source>
        <dbReference type="SAM" id="MobiDB-lite"/>
    </source>
</evidence>
<feature type="region of interest" description="Disordered" evidence="4">
    <location>
        <begin position="322"/>
        <end position="343"/>
    </location>
</feature>
<dbReference type="InterPro" id="IPR036638">
    <property type="entry name" value="HLH_DNA-bd_sf"/>
</dbReference>
<evidence type="ECO:0000313" key="7">
    <source>
        <dbReference type="Proteomes" id="UP000030651"/>
    </source>
</evidence>
<feature type="compositionally biased region" description="Low complexity" evidence="4">
    <location>
        <begin position="179"/>
        <end position="194"/>
    </location>
</feature>
<dbReference type="KEGG" id="pfy:PFICI_11846"/>
<dbReference type="GO" id="GO:0005634">
    <property type="term" value="C:nucleus"/>
    <property type="evidence" value="ECO:0007669"/>
    <property type="project" value="TreeGrafter"/>
</dbReference>
<dbReference type="InterPro" id="IPR011598">
    <property type="entry name" value="bHLH_dom"/>
</dbReference>
<feature type="domain" description="BHLH" evidence="5">
    <location>
        <begin position="223"/>
        <end position="271"/>
    </location>
</feature>
<dbReference type="Pfam" id="PF00010">
    <property type="entry name" value="HLH"/>
    <property type="match status" value="1"/>
</dbReference>
<keyword evidence="3" id="KW-0175">Coiled coil</keyword>
<dbReference type="EMBL" id="KI912117">
    <property type="protein sequence ID" value="ETS76459.1"/>
    <property type="molecule type" value="Genomic_DNA"/>
</dbReference>
<keyword evidence="2" id="KW-0539">Nucleus</keyword>
<dbReference type="SUPFAM" id="SSF47459">
    <property type="entry name" value="HLH, helix-loop-helix DNA-binding domain"/>
    <property type="match status" value="1"/>
</dbReference>
<keyword evidence="1" id="KW-0238">DNA-binding</keyword>
<dbReference type="Proteomes" id="UP000030651">
    <property type="component" value="Unassembled WGS sequence"/>
</dbReference>
<feature type="compositionally biased region" description="Polar residues" evidence="4">
    <location>
        <begin position="322"/>
        <end position="334"/>
    </location>
</feature>
<keyword evidence="7" id="KW-1185">Reference proteome</keyword>
<proteinExistence type="predicted"/>
<feature type="region of interest" description="Disordered" evidence="4">
    <location>
        <begin position="29"/>
        <end position="100"/>
    </location>
</feature>
<gene>
    <name evidence="6" type="ORF">PFICI_11846</name>
</gene>